<name>A0ABD2Q7P5_9PLAT</name>
<dbReference type="EMBL" id="JBJKFK010000742">
    <property type="protein sequence ID" value="KAL3315483.1"/>
    <property type="molecule type" value="Genomic_DNA"/>
</dbReference>
<sequence>MTALPYLNAHLFLCQNHIRKALEEYEAYLVENVELAQNYLSAKAKDQLDISIGFKAYVEGSSSQTKNPLEEMVYTLLVNCHAALKLVSECDKLPQLEGALRPIYDVLDIHSRKEDGRSSTLKLFIIWLMDFLKGSDINYKRLENAIKSQDNIYTRLYTEIGIKKLDINNMMYTNVFKPVSSVSQSIIFCSPSVRPFIFHVEIHREQDCWKFDISNRDVKLTCNGTQIDCSLVNLMEEVLKRYFGASDANYSELLFIFLGILFLNSTPTNSLVIDQWREGLDKKLSTPFDKGLLGELTQILIAYDVCKLYRLTQNFMELLRINTSLLPMVPIEEVPLLSWPILHIGSKIFFEPGLENNFGIDLSLDNDQVHFSEISKALQEIIFRLKNFEKLDLFFEREKILLKTCAMLIVRKLIQFTPQELASIIHSKLMKILSEVSIDVTLETLEQAVNSNLHRDIICDDANLQIKLYTDSVSELVKEGNEWKILNYQNEPLFQVNLQQKESPCEGTGALMKSLFDEQEQVFSFQEKLALLFCYAMVAFNMREDFPREITSLKVQIILMDMLNNCLSRKDREAIVTAAECLLYLMGGPRNDTSYLNAFSNTLCKIFIQHEDCVDGAIDLPSEVFLKTKKTILLSMPGNMKQNILFYSGFLNHEFQVEIADNQVVSIRKINSGLSKLLELEELELFLRNMFQALAEDEKEGVYCHTQEMKAIKMFCSLVYRLFPSAQEVLPQNVKNEILQLSSIKVADDLIRIFENNDANRYGGEIEKNTCSLSANRRNWLAEAAKCKIDRIQWIEITEPNSTEFLVYFKSGDFCITIAVRFIKNGIRCIKYLPGTDKELTILEEDITVAVYKLSNSSLCDDFTRRECAAIILLAALNRFEISDILDLFATLKQPFEDAYVYMLLSARNSVKKLLKLLRGLLVWLSIGSEDEIGLQTEEEIMQQNDIGQDSSFRIRLLQGSLTCDGNTFLLLRPRHKDISILVSQNGVTVSECDNPVEILKELIHMLLDETQDLAVEEASHLVNAILLFLASVGETESADTNETMNEVKMTLKTSAVKSVERKLCIKQLKEALDMEVSEDEEAVNIGTSNKITDDGNSRYVINTTRGIIFVNGEDEMDPEDKKIDDVFAILVQDLVAELNSESANKKKVLEHIEKLLVWMSNINQVLVHNIGTEDSLKKWKLLVTDAVQELRNCTKCKIVDVNKLALMMQTTLENLPTEDIKKSLGYLLTQFKFLIFGDDPLDKNKEKREQLLHLRGVKDEHLITFFKEQSILYCLENNIYFLLDNDQFHIVMREGDIFFNIAFDELRCQLLEIRLARLSLFDLMLFANLVAWTDMRILKILEGFIVKWQNQYKKMFQLDYNLAYNKKNLAQMCRKGSEKIFKNSGAEKRKLLLKPNTVKCGYIFDQNNQKLIVKGSDGKVMFEMKDGCIVSVSRSEEDVTKYIEQFLEEIKSSLDNFHLEELLTFLCCLVALFQALDFLLQGRQSEVYNTLLGKLLDLLNFIRGKIGSIPEVEFGLALTFMSCLSEEKSLTYQFIIIRSYFKTAFKEQQKEDEHVTNSYFDSMVIVPIFERRTRGVTSAIIYKVQTQGNPDQKMEIGELINWIEPTEFDSNKALLDLCTSISSNSTVPEILFFQAWLAYVYHLNGDCDNKVMQTLAAVPTETSPTCTAILKVVISQLGQKNVQSAFQASQHVLALMWIAYRKQNVSEVTVGDLNTSEIEIKEKYYLKQYIIKHKIEGSKDSIDFKFDENRLTSSRLNSNKIMKLLRLIEFNALSASDLFIEIVLAILLCLSLHSARIERGVYMCKVDTMIFKFPARFSPQARAFLRNSLCNVPENCIDLHRYFLGLCQGIRNLLCLASPEKKTVENSRTLILRRYAYPSFVANLCFVPRNSAQQSKSYLAAVYDTVILSKRENSEWGYKLVRFTEKGTCNSRNYTVSGMKKRVHTLFARQIKGKLANLIHFAHIKQTLILLKSRMKTAEFSQFLLLFVRIPAFNQHHLIEIAEDTMSCEDKLVRLDKEITDDIEKALGIDPDSCSKELPLKFNVKDFMPFSKTVDCWLFKMSDTGKCSCYETKKQQLELQDILLNMEELLDKISTMFVVLTWGQLMEFVSFIFLVFASIFSYKKNDWAPRLTFIFNMWTGLLGLGTRLRLQAEDQHSGNKVTKVMLLLSFYCKRLPLCDTEKSPLYLYTMLRSALKVLEPKQKTQSKKSMAITRKEMLERLKSFNIRSKLRNSTLTNPIKLRQGQYFLLRAIYFANEGVNVHVLNMEEKVYFFVRAGSLVTSVYNSAMKMLREEDRSLKNLVENLIRLAMHMYRTDCLSLAWQVKFMEIFLLIAMAHVAQEQDFYILDLYLKKIKICLDKTEMNRSLDLIRKIQQHLIDEKSKFDKTMSDLLIILSSNKPRDSSYMQPTESLSKDYHKFMTKTKTNCRNHICGKLAKNISFKK</sequence>
<reference evidence="2 3" key="1">
    <citation type="submission" date="2024-11" db="EMBL/GenBank/DDBJ databases">
        <title>Adaptive evolution of stress response genes in parasites aligns with host niche diversity.</title>
        <authorList>
            <person name="Hahn C."/>
            <person name="Resl P."/>
        </authorList>
    </citation>
    <scope>NUCLEOTIDE SEQUENCE [LARGE SCALE GENOMIC DNA]</scope>
    <source>
        <strain evidence="2">EGGRZ-B1_66</strain>
        <tissue evidence="2">Body</tissue>
    </source>
</reference>
<keyword evidence="1" id="KW-1133">Transmembrane helix</keyword>
<protein>
    <recommendedName>
        <fullName evidence="4">Non-specific serine/threonine protein kinase</fullName>
    </recommendedName>
</protein>
<dbReference type="Proteomes" id="UP001626550">
    <property type="component" value="Unassembled WGS sequence"/>
</dbReference>
<keyword evidence="1" id="KW-0472">Membrane</keyword>
<gene>
    <name evidence="2" type="ORF">Ciccas_005883</name>
</gene>
<feature type="transmembrane region" description="Helical" evidence="1">
    <location>
        <begin position="2097"/>
        <end position="2120"/>
    </location>
</feature>
<feature type="transmembrane region" description="Helical" evidence="1">
    <location>
        <begin position="2132"/>
        <end position="2151"/>
    </location>
</feature>
<evidence type="ECO:0008006" key="4">
    <source>
        <dbReference type="Google" id="ProtNLM"/>
    </source>
</evidence>
<evidence type="ECO:0000313" key="2">
    <source>
        <dbReference type="EMBL" id="KAL3315483.1"/>
    </source>
</evidence>
<proteinExistence type="predicted"/>
<evidence type="ECO:0000313" key="3">
    <source>
        <dbReference type="Proteomes" id="UP001626550"/>
    </source>
</evidence>
<keyword evidence="1" id="KW-0812">Transmembrane</keyword>
<evidence type="ECO:0000256" key="1">
    <source>
        <dbReference type="SAM" id="Phobius"/>
    </source>
</evidence>
<keyword evidence="3" id="KW-1185">Reference proteome</keyword>
<comment type="caution">
    <text evidence="2">The sequence shown here is derived from an EMBL/GenBank/DDBJ whole genome shotgun (WGS) entry which is preliminary data.</text>
</comment>
<organism evidence="2 3">
    <name type="scientific">Cichlidogyrus casuarinus</name>
    <dbReference type="NCBI Taxonomy" id="1844966"/>
    <lineage>
        <taxon>Eukaryota</taxon>
        <taxon>Metazoa</taxon>
        <taxon>Spiralia</taxon>
        <taxon>Lophotrochozoa</taxon>
        <taxon>Platyhelminthes</taxon>
        <taxon>Monogenea</taxon>
        <taxon>Monopisthocotylea</taxon>
        <taxon>Dactylogyridea</taxon>
        <taxon>Ancyrocephalidae</taxon>
        <taxon>Cichlidogyrus</taxon>
    </lineage>
</organism>
<accession>A0ABD2Q7P5</accession>